<evidence type="ECO:0000256" key="3">
    <source>
        <dbReference type="SAM" id="Phobius"/>
    </source>
</evidence>
<keyword evidence="3" id="KW-0812">Transmembrane</keyword>
<evidence type="ECO:0000259" key="5">
    <source>
        <dbReference type="PROSITE" id="PS50195"/>
    </source>
</evidence>
<feature type="domain" description="PX" evidence="5">
    <location>
        <begin position="1128"/>
        <end position="1245"/>
    </location>
</feature>
<feature type="region of interest" description="Disordered" evidence="2">
    <location>
        <begin position="403"/>
        <end position="433"/>
    </location>
</feature>
<dbReference type="OrthoDB" id="5772781at2759"/>
<dbReference type="InterPro" id="IPR013937">
    <property type="entry name" value="Sorting_nexin_C"/>
</dbReference>
<feature type="domain" description="PXA" evidence="6">
    <location>
        <begin position="108"/>
        <end position="314"/>
    </location>
</feature>
<feature type="transmembrane region" description="Helical" evidence="3">
    <location>
        <begin position="152"/>
        <end position="173"/>
    </location>
</feature>
<evidence type="ECO:0000313" key="8">
    <source>
        <dbReference type="Proteomes" id="UP000054560"/>
    </source>
</evidence>
<dbReference type="PANTHER" id="PTHR22775">
    <property type="entry name" value="SORTING NEXIN"/>
    <property type="match status" value="1"/>
</dbReference>
<feature type="region of interest" description="Disordered" evidence="2">
    <location>
        <begin position="516"/>
        <end position="614"/>
    </location>
</feature>
<dbReference type="PANTHER" id="PTHR22775:SF3">
    <property type="entry name" value="SORTING NEXIN-13"/>
    <property type="match status" value="1"/>
</dbReference>
<dbReference type="PROSITE" id="PS50195">
    <property type="entry name" value="PX"/>
    <property type="match status" value="1"/>
</dbReference>
<dbReference type="InterPro" id="IPR016137">
    <property type="entry name" value="RGS"/>
</dbReference>
<feature type="compositionally biased region" description="Polar residues" evidence="2">
    <location>
        <begin position="473"/>
        <end position="493"/>
    </location>
</feature>
<evidence type="ECO:0000259" key="4">
    <source>
        <dbReference type="PROSITE" id="PS50132"/>
    </source>
</evidence>
<dbReference type="RefSeq" id="XP_014156102.1">
    <property type="nucleotide sequence ID" value="XM_014300627.1"/>
</dbReference>
<dbReference type="PROSITE" id="PS51207">
    <property type="entry name" value="PXA"/>
    <property type="match status" value="1"/>
</dbReference>
<dbReference type="SUPFAM" id="SSF48097">
    <property type="entry name" value="Regulator of G-protein signaling, RGS"/>
    <property type="match status" value="1"/>
</dbReference>
<dbReference type="InterPro" id="IPR036871">
    <property type="entry name" value="PX_dom_sf"/>
</dbReference>
<dbReference type="Pfam" id="PF02194">
    <property type="entry name" value="PXA"/>
    <property type="match status" value="1"/>
</dbReference>
<dbReference type="InterPro" id="IPR003114">
    <property type="entry name" value="Phox_assoc"/>
</dbReference>
<evidence type="ECO:0000256" key="1">
    <source>
        <dbReference type="ARBA" id="ARBA00010883"/>
    </source>
</evidence>
<name>A0A0L0FZF4_9EUKA</name>
<dbReference type="STRING" id="667725.A0A0L0FZF4"/>
<dbReference type="InterPro" id="IPR036305">
    <property type="entry name" value="RGS_sf"/>
</dbReference>
<accession>A0A0L0FZF4</accession>
<dbReference type="Gene3D" id="3.30.1520.10">
    <property type="entry name" value="Phox-like domain"/>
    <property type="match status" value="1"/>
</dbReference>
<comment type="similarity">
    <text evidence="1">Belongs to the sorting nexin family.</text>
</comment>
<evidence type="ECO:0008006" key="9">
    <source>
        <dbReference type="Google" id="ProtNLM"/>
    </source>
</evidence>
<feature type="compositionally biased region" description="Basic and acidic residues" evidence="2">
    <location>
        <begin position="516"/>
        <end position="531"/>
    </location>
</feature>
<keyword evidence="3" id="KW-1133">Transmembrane helix</keyword>
<feature type="region of interest" description="Disordered" evidence="2">
    <location>
        <begin position="712"/>
        <end position="745"/>
    </location>
</feature>
<feature type="domain" description="RGS" evidence="4">
    <location>
        <begin position="922"/>
        <end position="1029"/>
    </location>
</feature>
<feature type="region of interest" description="Disordered" evidence="2">
    <location>
        <begin position="466"/>
        <end position="501"/>
    </location>
</feature>
<feature type="region of interest" description="Disordered" evidence="2">
    <location>
        <begin position="1072"/>
        <end position="1095"/>
    </location>
</feature>
<feature type="compositionally biased region" description="Basic and acidic residues" evidence="2">
    <location>
        <begin position="586"/>
        <end position="614"/>
    </location>
</feature>
<dbReference type="SMART" id="SM00312">
    <property type="entry name" value="PX"/>
    <property type="match status" value="1"/>
</dbReference>
<feature type="compositionally biased region" description="Polar residues" evidence="2">
    <location>
        <begin position="419"/>
        <end position="432"/>
    </location>
</feature>
<dbReference type="Gene3D" id="1.10.167.10">
    <property type="entry name" value="Regulator of G-protein Signalling 4, domain 2"/>
    <property type="match status" value="1"/>
</dbReference>
<evidence type="ECO:0000256" key="2">
    <source>
        <dbReference type="SAM" id="MobiDB-lite"/>
    </source>
</evidence>
<feature type="region of interest" description="Disordered" evidence="2">
    <location>
        <begin position="647"/>
        <end position="694"/>
    </location>
</feature>
<dbReference type="InterPro" id="IPR001683">
    <property type="entry name" value="PX_dom"/>
</dbReference>
<dbReference type="InterPro" id="IPR044926">
    <property type="entry name" value="RGS_subdomain_2"/>
</dbReference>
<dbReference type="GO" id="GO:0035091">
    <property type="term" value="F:phosphatidylinositol binding"/>
    <property type="evidence" value="ECO:0007669"/>
    <property type="project" value="InterPro"/>
</dbReference>
<dbReference type="PROSITE" id="PS50132">
    <property type="entry name" value="RGS"/>
    <property type="match status" value="1"/>
</dbReference>
<dbReference type="Pfam" id="PF00615">
    <property type="entry name" value="RGS"/>
    <property type="match status" value="1"/>
</dbReference>
<feature type="compositionally biased region" description="Basic and acidic residues" evidence="2">
    <location>
        <begin position="549"/>
        <end position="566"/>
    </location>
</feature>
<keyword evidence="8" id="KW-1185">Reference proteome</keyword>
<feature type="transmembrane region" description="Helical" evidence="3">
    <location>
        <begin position="38"/>
        <end position="59"/>
    </location>
</feature>
<reference evidence="7 8" key="1">
    <citation type="submission" date="2011-02" db="EMBL/GenBank/DDBJ databases">
        <title>The Genome Sequence of Sphaeroforma arctica JP610.</title>
        <authorList>
            <consortium name="The Broad Institute Genome Sequencing Platform"/>
            <person name="Russ C."/>
            <person name="Cuomo C."/>
            <person name="Young S.K."/>
            <person name="Zeng Q."/>
            <person name="Gargeya S."/>
            <person name="Alvarado L."/>
            <person name="Berlin A."/>
            <person name="Chapman S.B."/>
            <person name="Chen Z."/>
            <person name="Freedman E."/>
            <person name="Gellesch M."/>
            <person name="Goldberg J."/>
            <person name="Griggs A."/>
            <person name="Gujja S."/>
            <person name="Heilman E."/>
            <person name="Heiman D."/>
            <person name="Howarth C."/>
            <person name="Mehta T."/>
            <person name="Neiman D."/>
            <person name="Pearson M."/>
            <person name="Roberts A."/>
            <person name="Saif S."/>
            <person name="Shea T."/>
            <person name="Shenoy N."/>
            <person name="Sisk P."/>
            <person name="Stolte C."/>
            <person name="Sykes S."/>
            <person name="White J."/>
            <person name="Yandava C."/>
            <person name="Burger G."/>
            <person name="Gray M.W."/>
            <person name="Holland P.W.H."/>
            <person name="King N."/>
            <person name="Lang F.B.F."/>
            <person name="Roger A.J."/>
            <person name="Ruiz-Trillo I."/>
            <person name="Haas B."/>
            <person name="Nusbaum C."/>
            <person name="Birren B."/>
        </authorList>
    </citation>
    <scope>NUCLEOTIDE SEQUENCE [LARGE SCALE GENOMIC DNA]</scope>
    <source>
        <strain evidence="7 8">JP610</strain>
    </source>
</reference>
<feature type="compositionally biased region" description="Basic and acidic residues" evidence="2">
    <location>
        <begin position="718"/>
        <end position="730"/>
    </location>
</feature>
<evidence type="ECO:0000313" key="7">
    <source>
        <dbReference type="EMBL" id="KNC82200.1"/>
    </source>
</evidence>
<dbReference type="GeneID" id="25906002"/>
<proteinExistence type="inferred from homology"/>
<dbReference type="SMART" id="SM00313">
    <property type="entry name" value="PXA"/>
    <property type="match status" value="1"/>
</dbReference>
<feature type="region of interest" description="Disordered" evidence="2">
    <location>
        <begin position="870"/>
        <end position="897"/>
    </location>
</feature>
<dbReference type="Pfam" id="PF00787">
    <property type="entry name" value="PX"/>
    <property type="match status" value="1"/>
</dbReference>
<dbReference type="Pfam" id="PF08628">
    <property type="entry name" value="Nexin_C"/>
    <property type="match status" value="1"/>
</dbReference>
<protein>
    <recommendedName>
        <fullName evidence="9">PX domain-containing protein</fullName>
    </recommendedName>
</protein>
<dbReference type="SUPFAM" id="SSF64268">
    <property type="entry name" value="PX domain"/>
    <property type="match status" value="1"/>
</dbReference>
<feature type="compositionally biased region" description="Basic and acidic residues" evidence="2">
    <location>
        <begin position="670"/>
        <end position="687"/>
    </location>
</feature>
<evidence type="ECO:0000259" key="6">
    <source>
        <dbReference type="PROSITE" id="PS51207"/>
    </source>
</evidence>
<dbReference type="Proteomes" id="UP000054560">
    <property type="component" value="Unassembled WGS sequence"/>
</dbReference>
<feature type="compositionally biased region" description="Low complexity" evidence="2">
    <location>
        <begin position="654"/>
        <end position="665"/>
    </location>
</feature>
<sequence>MMPLGIHWLNALLGGIFLSLFLEWWLAAVTVDGGTINFWSNSLFGLFGFITTCTVVRLVKLRVATKSTFSDPKKIRHGLQLLLQEVEREQASSLIRQRRAEGKLISGSESVDEELTMIVDLIVRDYVKDFFYSFISDDPEFLDEVSRDLREVFSALSGYTTGVSIFLALDYIVRIHVLDLVNFCMGPAVDVFLSHLAYYRKAFGRASVSMTSAPEMTPDKKRALFEKELIDNFFDLERLHRFLVDGSPEVEQMYLRQVSELLLFTSTPGPIFRDTAARYMLREVLSGTVLSGVVNALCNPDFFNTTLNYYLPSEAKNFPSFLRYIKICNDPSELEYILHKIRKGMDKITRQLDALKQKGRDGVNKRESTGRAVRQYNIQVPHGSGLGVVALYNLDTMTLSRTQANKQTPARPDAEKPSQEQVQTPGQSQPQGLSVVHVSRTELKQRLNQLKQAEKHCLRREQALVSGLAANERPQTPASSYRETAETPASITQPADARGQPRLPVDTLAHLHAQTEQRITRTQSEAREPPRRPTQGHVESTYEIYGQRQHSEPRLSAQRRDGEARTMRSPAETRPLVGRSNTAADEQSRNQPREIENVGVRSDGRSEARMEHESVMKIPPVCTCKPSKRKRISATFRRSKGFRISDKASDIGTSSSKKGAKWSSSFNDLSTHRQYDESSPKTRENASHKNKKISKRAHEFSISLSDMAYSANTSADEGDSHVRHFGDDHLSVPFESGSNSEEGGLGKIEQGHVLGDIKIKQDHVVGDEDGIKEGRMRHGLRIGKVRADKMAQCEVHGRGVELRASSMSAMDQDMASVRFNSMVSSSLDIPTTTEDEVVFSPKEMNVLDTHMRGTASYEIPLQAYKSDDKMPDAAEAAHATGSELHGSGQGPQPANPAHGIEVQGRLYLLIDCLLWDASFYALMDFVQVDERALAGLSFWQVTETYRRLFADSSVSHEEKKLEAAEIAIYLENPLMPCDSKSVNAIQRILSSNSRVDEDLFTKVQQQVYDYLNKRWFAEFCRSEAFREDMPVRTTLDMPTSEVTHPQQAHEIGKRANAEPVNSDLCLPTYSADESSANCPGKPVDEVPTSSSDVNKSDLPISAEFRASVKERMERETALQQPGRVIWNAQIKEINVRSNKTQRSGEVVAYYVVVVTRTDTFGDISWLIDRRYSDFHDIDMLLHKTESNLPTFPPKKTLGNLRPKFLQQRKRALNSYMQELLAKHYITQNEKTERILSVFLSEGLYTHEYSNVAKKLDTVRDFFSLGHSSANINEDTFIPNPSRGTRNSYLESESYEDDQVRDEVFTILLACVEEIFDFKATSHGLVRKRFHLVVRFMVESYFSTLINTQMSETVNWIFGESQITTYLRSFRESFWPSNKLAPPGPTRDAEQRVNSKYDARARIMMNIPADMKRIVGGHNCRAGALRLFDMMQHEVMNKRLFYAMLEALLDHLFPDMNVRDLLKGILMRCNEEK</sequence>
<gene>
    <name evidence="7" type="ORF">SARC_05498</name>
</gene>
<dbReference type="EMBL" id="KQ241949">
    <property type="protein sequence ID" value="KNC82200.1"/>
    <property type="molecule type" value="Genomic_DNA"/>
</dbReference>
<dbReference type="eggNOG" id="KOG2101">
    <property type="taxonomic scope" value="Eukaryota"/>
</dbReference>
<keyword evidence="3" id="KW-0472">Membrane</keyword>
<organism evidence="7 8">
    <name type="scientific">Sphaeroforma arctica JP610</name>
    <dbReference type="NCBI Taxonomy" id="667725"/>
    <lineage>
        <taxon>Eukaryota</taxon>
        <taxon>Ichthyosporea</taxon>
        <taxon>Ichthyophonida</taxon>
        <taxon>Sphaeroforma</taxon>
    </lineage>
</organism>